<comment type="caution">
    <text evidence="1">The sequence shown here is derived from an EMBL/GenBank/DDBJ whole genome shotgun (WGS) entry which is preliminary data.</text>
</comment>
<dbReference type="EMBL" id="BAAATA010000032">
    <property type="protein sequence ID" value="GAA2502958.1"/>
    <property type="molecule type" value="Genomic_DNA"/>
</dbReference>
<accession>A0ABP5ZSV9</accession>
<keyword evidence="2" id="KW-1185">Reference proteome</keyword>
<gene>
    <name evidence="1" type="ORF">GCM10010406_44430</name>
</gene>
<sequence>MNPRDDRVLSALEAAGFTVSSLPEEQQQVFRDLAPAELELLLEIKARLDEAEPEVQAHGEIAGGALF</sequence>
<name>A0ABP5ZSV9_9ACTN</name>
<evidence type="ECO:0000313" key="2">
    <source>
        <dbReference type="Proteomes" id="UP001501358"/>
    </source>
</evidence>
<dbReference type="Proteomes" id="UP001501358">
    <property type="component" value="Unassembled WGS sequence"/>
</dbReference>
<dbReference type="InterPro" id="IPR054632">
    <property type="entry name" value="Aroma_sacti_dom"/>
</dbReference>
<dbReference type="NCBIfam" id="NF045560">
    <property type="entry name" value="aroma_sacti_dom"/>
    <property type="match status" value="1"/>
</dbReference>
<dbReference type="RefSeq" id="WP_182314109.1">
    <property type="nucleotide sequence ID" value="NZ_BAAATA010000032.1"/>
</dbReference>
<proteinExistence type="predicted"/>
<protein>
    <submittedName>
        <fullName evidence="1">Uncharacterized protein</fullName>
    </submittedName>
</protein>
<evidence type="ECO:0000313" key="1">
    <source>
        <dbReference type="EMBL" id="GAA2502958.1"/>
    </source>
</evidence>
<organism evidence="1 2">
    <name type="scientific">Streptomyces thermolineatus</name>
    <dbReference type="NCBI Taxonomy" id="44033"/>
    <lineage>
        <taxon>Bacteria</taxon>
        <taxon>Bacillati</taxon>
        <taxon>Actinomycetota</taxon>
        <taxon>Actinomycetes</taxon>
        <taxon>Kitasatosporales</taxon>
        <taxon>Streptomycetaceae</taxon>
        <taxon>Streptomyces</taxon>
    </lineage>
</organism>
<reference evidence="2" key="1">
    <citation type="journal article" date="2019" name="Int. J. Syst. Evol. Microbiol.">
        <title>The Global Catalogue of Microorganisms (GCM) 10K type strain sequencing project: providing services to taxonomists for standard genome sequencing and annotation.</title>
        <authorList>
            <consortium name="The Broad Institute Genomics Platform"/>
            <consortium name="The Broad Institute Genome Sequencing Center for Infectious Disease"/>
            <person name="Wu L."/>
            <person name="Ma J."/>
        </authorList>
    </citation>
    <scope>NUCLEOTIDE SEQUENCE [LARGE SCALE GENOMIC DNA]</scope>
    <source>
        <strain evidence="2">JCM 6307</strain>
    </source>
</reference>